<accession>A0A0E9NPI8</accession>
<keyword evidence="6" id="KW-0028">Amino-acid biosynthesis</keyword>
<dbReference type="InterPro" id="IPR015424">
    <property type="entry name" value="PyrdxlP-dep_Trfase"/>
</dbReference>
<comment type="pathway">
    <text evidence="2">Amino-acid biosynthesis; L-serine biosynthesis; L-serine from 3-phospho-D-glycerate: step 2/3.</text>
</comment>
<reference evidence="13 14" key="3">
    <citation type="journal article" date="2015" name="Genome Announc.">
        <title>Draft Genome Sequence of the Archiascomycetous Yeast Saitoella complicata.</title>
        <authorList>
            <person name="Yamauchi K."/>
            <person name="Kondo S."/>
            <person name="Hamamoto M."/>
            <person name="Takahashi Y."/>
            <person name="Ogura Y."/>
            <person name="Hayashi T."/>
            <person name="Nishida H."/>
        </authorList>
    </citation>
    <scope>NUCLEOTIDE SEQUENCE [LARGE SCALE GENOMIC DNA]</scope>
    <source>
        <strain evidence="13 14">NRRL Y-17804</strain>
    </source>
</reference>
<sequence>MSKSREQVVNFAAGPAALPTNVLEQAAKDLINYQGCGMSLAELSHRGKPAQKILKDAVANLNTLLEIPDNYDVLFMQGGGTTQFSALVYNVLAHRLLKKGSVEGVKLDYVVTGAWSSKAAAEAKRLYPQGTNVVANAKALNGKFGSIPPQDTWKTSDPANTAFLYYCDNETIDGVEFPAPPTVPEGVELIADTSSNILSRKIDVSKHAIIYAGAQKNIGMPGVTIVIIRKDLLERADAAQCSAAGVPVTPIMLDYKTIADNESLYNTLPVFPVHIANLVFEHLLARGGLQAQEDRNTAKSSLLYNTLAAYPSLYTIVADADCRSRTNVPFRIQGEGFEDEFLKGAEEMDMYQLKGHRSVGGIRASLYNAVELEGVEKLVNYLKEFAQAKGVAPQ</sequence>
<dbReference type="Gene3D" id="3.90.1150.10">
    <property type="entry name" value="Aspartate Aminotransferase, domain 1"/>
    <property type="match status" value="1"/>
</dbReference>
<dbReference type="Gene3D" id="3.40.640.10">
    <property type="entry name" value="Type I PLP-dependent aspartate aminotransferase-like (Major domain)"/>
    <property type="match status" value="1"/>
</dbReference>
<evidence type="ECO:0000256" key="9">
    <source>
        <dbReference type="ARBA" id="ARBA00023299"/>
    </source>
</evidence>
<evidence type="ECO:0000256" key="8">
    <source>
        <dbReference type="ARBA" id="ARBA00022898"/>
    </source>
</evidence>
<dbReference type="InterPro" id="IPR000192">
    <property type="entry name" value="Aminotrans_V_dom"/>
</dbReference>
<evidence type="ECO:0000256" key="2">
    <source>
        <dbReference type="ARBA" id="ARBA00005099"/>
    </source>
</evidence>
<evidence type="ECO:0000256" key="11">
    <source>
        <dbReference type="ARBA" id="ARBA00049007"/>
    </source>
</evidence>
<evidence type="ECO:0000256" key="7">
    <source>
        <dbReference type="ARBA" id="ARBA00022679"/>
    </source>
</evidence>
<dbReference type="Pfam" id="PF00266">
    <property type="entry name" value="Aminotran_5"/>
    <property type="match status" value="1"/>
</dbReference>
<dbReference type="GO" id="GO:0005737">
    <property type="term" value="C:cytoplasm"/>
    <property type="evidence" value="ECO:0007669"/>
    <property type="project" value="TreeGrafter"/>
</dbReference>
<dbReference type="InterPro" id="IPR015421">
    <property type="entry name" value="PyrdxlP-dep_Trfase_major"/>
</dbReference>
<evidence type="ECO:0000256" key="4">
    <source>
        <dbReference type="ARBA" id="ARBA00013030"/>
    </source>
</evidence>
<dbReference type="UniPathway" id="UPA00135">
    <property type="reaction ID" value="UER00197"/>
</dbReference>
<keyword evidence="7" id="KW-0808">Transferase</keyword>
<evidence type="ECO:0000256" key="10">
    <source>
        <dbReference type="ARBA" id="ARBA00047630"/>
    </source>
</evidence>
<comment type="catalytic activity">
    <reaction evidence="10">
        <text>4-(phosphooxy)-L-threonine + 2-oxoglutarate = (R)-3-hydroxy-2-oxo-4-phosphooxybutanoate + L-glutamate</text>
        <dbReference type="Rhea" id="RHEA:16573"/>
        <dbReference type="ChEBI" id="CHEBI:16810"/>
        <dbReference type="ChEBI" id="CHEBI:29985"/>
        <dbReference type="ChEBI" id="CHEBI:58452"/>
        <dbReference type="ChEBI" id="CHEBI:58538"/>
        <dbReference type="EC" id="2.6.1.52"/>
    </reaction>
</comment>
<comment type="catalytic activity">
    <reaction evidence="11">
        <text>O-phospho-L-serine + 2-oxoglutarate = 3-phosphooxypyruvate + L-glutamate</text>
        <dbReference type="Rhea" id="RHEA:14329"/>
        <dbReference type="ChEBI" id="CHEBI:16810"/>
        <dbReference type="ChEBI" id="CHEBI:18110"/>
        <dbReference type="ChEBI" id="CHEBI:29985"/>
        <dbReference type="ChEBI" id="CHEBI:57524"/>
        <dbReference type="EC" id="2.6.1.52"/>
    </reaction>
</comment>
<reference evidence="13 14" key="2">
    <citation type="journal article" date="2014" name="J. Gen. Appl. Microbiol.">
        <title>The early diverging ascomycetous budding yeast Saitoella complicata has three histone deacetylases belonging to the Clr6, Hos2, and Rpd3 lineages.</title>
        <authorList>
            <person name="Nishida H."/>
            <person name="Matsumoto T."/>
            <person name="Kondo S."/>
            <person name="Hamamoto M."/>
            <person name="Yoshikawa H."/>
        </authorList>
    </citation>
    <scope>NUCLEOTIDE SEQUENCE [LARGE SCALE GENOMIC DNA]</scope>
    <source>
        <strain evidence="13 14">NRRL Y-17804</strain>
    </source>
</reference>
<dbReference type="EC" id="2.6.1.52" evidence="4"/>
<evidence type="ECO:0000259" key="12">
    <source>
        <dbReference type="Pfam" id="PF00266"/>
    </source>
</evidence>
<dbReference type="GO" id="GO:0004648">
    <property type="term" value="F:O-phospho-L-serine:2-oxoglutarate aminotransferase activity"/>
    <property type="evidence" value="ECO:0007669"/>
    <property type="project" value="UniProtKB-EC"/>
</dbReference>
<dbReference type="Proteomes" id="UP000033140">
    <property type="component" value="Unassembled WGS sequence"/>
</dbReference>
<keyword evidence="14" id="KW-1185">Reference proteome</keyword>
<dbReference type="OMA" id="AFVYFCD"/>
<dbReference type="FunFam" id="3.40.640.10:FF:000010">
    <property type="entry name" value="Phosphoserine aminotransferase"/>
    <property type="match status" value="1"/>
</dbReference>
<dbReference type="HAMAP" id="MF_00160">
    <property type="entry name" value="SerC_aminotrans_5"/>
    <property type="match status" value="1"/>
</dbReference>
<dbReference type="OrthoDB" id="1703350at2759"/>
<dbReference type="PANTHER" id="PTHR43247:SF1">
    <property type="entry name" value="PHOSPHOSERINE AMINOTRANSFERASE"/>
    <property type="match status" value="1"/>
</dbReference>
<evidence type="ECO:0000313" key="13">
    <source>
        <dbReference type="EMBL" id="GAO51749.1"/>
    </source>
</evidence>
<keyword evidence="8" id="KW-0663">Pyridoxal phosphate</keyword>
<dbReference type="GO" id="GO:0006564">
    <property type="term" value="P:L-serine biosynthetic process"/>
    <property type="evidence" value="ECO:0007669"/>
    <property type="project" value="UniProtKB-KW"/>
</dbReference>
<dbReference type="AlphaFoldDB" id="A0A0E9NPI8"/>
<dbReference type="PIRSF" id="PIRSF000525">
    <property type="entry name" value="SerC"/>
    <property type="match status" value="1"/>
</dbReference>
<proteinExistence type="inferred from homology"/>
<dbReference type="PANTHER" id="PTHR43247">
    <property type="entry name" value="PHOSPHOSERINE AMINOTRANSFERASE"/>
    <property type="match status" value="1"/>
</dbReference>
<dbReference type="EMBL" id="BACD03000052">
    <property type="protein sequence ID" value="GAO51749.1"/>
    <property type="molecule type" value="Genomic_DNA"/>
</dbReference>
<name>A0A0E9NPI8_SAICN</name>
<protein>
    <recommendedName>
        <fullName evidence="4">phosphoserine transaminase</fullName>
        <ecNumber evidence="4">2.6.1.52</ecNumber>
    </recommendedName>
</protein>
<evidence type="ECO:0000256" key="5">
    <source>
        <dbReference type="ARBA" id="ARBA00022576"/>
    </source>
</evidence>
<organism evidence="13 14">
    <name type="scientific">Saitoella complicata (strain BCRC 22490 / CBS 7301 / JCM 7358 / NBRC 10748 / NRRL Y-17804)</name>
    <dbReference type="NCBI Taxonomy" id="698492"/>
    <lineage>
        <taxon>Eukaryota</taxon>
        <taxon>Fungi</taxon>
        <taxon>Dikarya</taxon>
        <taxon>Ascomycota</taxon>
        <taxon>Taphrinomycotina</taxon>
        <taxon>Taphrinomycotina incertae sedis</taxon>
        <taxon>Saitoella</taxon>
    </lineage>
</organism>
<dbReference type="NCBIfam" id="TIGR01364">
    <property type="entry name" value="serC_1"/>
    <property type="match status" value="1"/>
</dbReference>
<dbReference type="NCBIfam" id="NF003764">
    <property type="entry name" value="PRK05355.1"/>
    <property type="match status" value="1"/>
</dbReference>
<dbReference type="STRING" id="698492.A0A0E9NPI8"/>
<comment type="cofactor">
    <cofactor evidence="1">
        <name>pyridoxal 5'-phosphate</name>
        <dbReference type="ChEBI" id="CHEBI:597326"/>
    </cofactor>
</comment>
<gene>
    <name evidence="13" type="ORF">G7K_5842-t1</name>
</gene>
<dbReference type="InterPro" id="IPR015422">
    <property type="entry name" value="PyrdxlP-dep_Trfase_small"/>
</dbReference>
<keyword evidence="9" id="KW-0718">Serine biosynthesis</keyword>
<dbReference type="RefSeq" id="XP_019022995.1">
    <property type="nucleotide sequence ID" value="XM_019167808.1"/>
</dbReference>
<dbReference type="SUPFAM" id="SSF53383">
    <property type="entry name" value="PLP-dependent transferases"/>
    <property type="match status" value="1"/>
</dbReference>
<evidence type="ECO:0000256" key="6">
    <source>
        <dbReference type="ARBA" id="ARBA00022605"/>
    </source>
</evidence>
<evidence type="ECO:0000313" key="14">
    <source>
        <dbReference type="Proteomes" id="UP000033140"/>
    </source>
</evidence>
<evidence type="ECO:0000256" key="1">
    <source>
        <dbReference type="ARBA" id="ARBA00001933"/>
    </source>
</evidence>
<dbReference type="GO" id="GO:0030170">
    <property type="term" value="F:pyridoxal phosphate binding"/>
    <property type="evidence" value="ECO:0007669"/>
    <property type="project" value="TreeGrafter"/>
</dbReference>
<keyword evidence="5" id="KW-0032">Aminotransferase</keyword>
<evidence type="ECO:0000256" key="3">
    <source>
        <dbReference type="ARBA" id="ARBA00006904"/>
    </source>
</evidence>
<dbReference type="FunFam" id="3.90.1150.10:FF:000006">
    <property type="entry name" value="Phosphoserine aminotransferase"/>
    <property type="match status" value="1"/>
</dbReference>
<comment type="caution">
    <text evidence="13">The sequence shown here is derived from an EMBL/GenBank/DDBJ whole genome shotgun (WGS) entry which is preliminary data.</text>
</comment>
<reference evidence="13 14" key="1">
    <citation type="journal article" date="2011" name="J. Gen. Appl. Microbiol.">
        <title>Draft genome sequencing of the enigmatic yeast Saitoella complicata.</title>
        <authorList>
            <person name="Nishida H."/>
            <person name="Hamamoto M."/>
            <person name="Sugiyama J."/>
        </authorList>
    </citation>
    <scope>NUCLEOTIDE SEQUENCE [LARGE SCALE GENOMIC DNA]</scope>
    <source>
        <strain evidence="13 14">NRRL Y-17804</strain>
    </source>
</reference>
<feature type="domain" description="Aminotransferase class V" evidence="12">
    <location>
        <begin position="8"/>
        <end position="378"/>
    </location>
</feature>
<comment type="similarity">
    <text evidence="3">Belongs to the class-V pyridoxal-phosphate-dependent aminotransferase family. SerC subfamily.</text>
</comment>
<dbReference type="InterPro" id="IPR022278">
    <property type="entry name" value="Pser_aminoTfrase"/>
</dbReference>